<dbReference type="InterPro" id="IPR001509">
    <property type="entry name" value="Epimerase_deHydtase"/>
</dbReference>
<evidence type="ECO:0000256" key="1">
    <source>
        <dbReference type="ARBA" id="ARBA00005125"/>
    </source>
</evidence>
<evidence type="ECO:0000259" key="3">
    <source>
        <dbReference type="Pfam" id="PF01370"/>
    </source>
</evidence>
<dbReference type="AlphaFoldDB" id="A0A285U015"/>
<comment type="pathway">
    <text evidence="1">Bacterial outer membrane biogenesis; LPS O-antigen biosynthesis.</text>
</comment>
<dbReference type="InterPro" id="IPR036291">
    <property type="entry name" value="NAD(P)-bd_dom_sf"/>
</dbReference>
<dbReference type="Gene3D" id="3.40.50.720">
    <property type="entry name" value="NAD(P)-binding Rossmann-like Domain"/>
    <property type="match status" value="1"/>
</dbReference>
<reference evidence="4 5" key="1">
    <citation type="submission" date="2017-08" db="EMBL/GenBank/DDBJ databases">
        <authorList>
            <person name="de Groot N.N."/>
        </authorList>
    </citation>
    <scope>NUCLEOTIDE SEQUENCE [LARGE SCALE GENOMIC DNA]</scope>
    <source>
        <strain evidence="4 5">JC85</strain>
    </source>
</reference>
<dbReference type="Gene3D" id="3.90.25.10">
    <property type="entry name" value="UDP-galactose 4-epimerase, domain 1"/>
    <property type="match status" value="1"/>
</dbReference>
<feature type="domain" description="NAD-dependent epimerase/dehydratase" evidence="3">
    <location>
        <begin position="12"/>
        <end position="246"/>
    </location>
</feature>
<dbReference type="PANTHER" id="PTHR43000">
    <property type="entry name" value="DTDP-D-GLUCOSE 4,6-DEHYDRATASE-RELATED"/>
    <property type="match status" value="1"/>
</dbReference>
<dbReference type="OrthoDB" id="7305551at2"/>
<dbReference type="Proteomes" id="UP000219167">
    <property type="component" value="Unassembled WGS sequence"/>
</dbReference>
<sequence length="355" mass="37472">MASLELAGLRTIVVTGGAGFIGSHVVDDLLDACPGAEIRVLDAFTYAANMANLDGAMRSGRVTLRQGDVGNLDLVSDVLRGAELVIHAAGESHADRAMVAPERASLSNAIGTQVLAEAAARWNVPLIVHLSTAEVYGSAGQMPSEASAMQPDNPLGASKAAAEMLLSGLRHVHGLDIRILRPVNVVGTRQNAEKLVPRFLELAAVGKPLSIHGNGNQRRSFLAVSDLCTALRTVITRGQRSGIYNVSAAESYSVLDVARMVLDAVPEPVAGVTFDRGRAANVDRAPVSTVAITALGWRPEASLRGELKHLAGWYRARLSPASRTVFRSVPDLVPGRPNVAIQPAGSGLFRSLERH</sequence>
<organism evidence="4 5">
    <name type="scientific">Rhizobium subbaraonis</name>
    <dbReference type="NCBI Taxonomy" id="908946"/>
    <lineage>
        <taxon>Bacteria</taxon>
        <taxon>Pseudomonadati</taxon>
        <taxon>Pseudomonadota</taxon>
        <taxon>Alphaproteobacteria</taxon>
        <taxon>Hyphomicrobiales</taxon>
        <taxon>Rhizobiaceae</taxon>
        <taxon>Rhizobium/Agrobacterium group</taxon>
        <taxon>Rhizobium</taxon>
    </lineage>
</organism>
<evidence type="ECO:0000256" key="2">
    <source>
        <dbReference type="ARBA" id="ARBA00007637"/>
    </source>
</evidence>
<comment type="similarity">
    <text evidence="2">Belongs to the NAD(P)-dependent epimerase/dehydratase family.</text>
</comment>
<proteinExistence type="inferred from homology"/>
<gene>
    <name evidence="4" type="ORF">SAMN05892877_101177</name>
</gene>
<evidence type="ECO:0000313" key="5">
    <source>
        <dbReference type="Proteomes" id="UP000219167"/>
    </source>
</evidence>
<dbReference type="Pfam" id="PF01370">
    <property type="entry name" value="Epimerase"/>
    <property type="match status" value="1"/>
</dbReference>
<dbReference type="SUPFAM" id="SSF51735">
    <property type="entry name" value="NAD(P)-binding Rossmann-fold domains"/>
    <property type="match status" value="1"/>
</dbReference>
<dbReference type="RefSeq" id="WP_097135515.1">
    <property type="nucleotide sequence ID" value="NZ_OBQD01000001.1"/>
</dbReference>
<name>A0A285U015_9HYPH</name>
<keyword evidence="5" id="KW-1185">Reference proteome</keyword>
<accession>A0A285U015</accession>
<evidence type="ECO:0000313" key="4">
    <source>
        <dbReference type="EMBL" id="SOC35083.1"/>
    </source>
</evidence>
<protein>
    <submittedName>
        <fullName evidence="4">dTDP-glucose 4,6-dehydratase/UDP-glucose 4,6-dehydratase</fullName>
    </submittedName>
</protein>
<dbReference type="EMBL" id="OBQD01000001">
    <property type="protein sequence ID" value="SOC35083.1"/>
    <property type="molecule type" value="Genomic_DNA"/>
</dbReference>